<dbReference type="AlphaFoldDB" id="A0A918ZZI2"/>
<proteinExistence type="predicted"/>
<comment type="caution">
    <text evidence="1">The sequence shown here is derived from an EMBL/GenBank/DDBJ whole genome shotgun (WGS) entry which is preliminary data.</text>
</comment>
<organism evidence="1 2">
    <name type="scientific">Streptomyces spiralis</name>
    <dbReference type="NCBI Taxonomy" id="66376"/>
    <lineage>
        <taxon>Bacteria</taxon>
        <taxon>Bacillati</taxon>
        <taxon>Actinomycetota</taxon>
        <taxon>Actinomycetes</taxon>
        <taxon>Kitasatosporales</taxon>
        <taxon>Streptomycetaceae</taxon>
        <taxon>Streptomyces</taxon>
    </lineage>
</organism>
<reference evidence="1" key="1">
    <citation type="journal article" date="2014" name="Int. J. Syst. Evol. Microbiol.">
        <title>Complete genome sequence of Corynebacterium casei LMG S-19264T (=DSM 44701T), isolated from a smear-ripened cheese.</title>
        <authorList>
            <consortium name="US DOE Joint Genome Institute (JGI-PGF)"/>
            <person name="Walter F."/>
            <person name="Albersmeier A."/>
            <person name="Kalinowski J."/>
            <person name="Ruckert C."/>
        </authorList>
    </citation>
    <scope>NUCLEOTIDE SEQUENCE</scope>
    <source>
        <strain evidence="1">JCM 3302</strain>
    </source>
</reference>
<reference evidence="1" key="2">
    <citation type="submission" date="2020-09" db="EMBL/GenBank/DDBJ databases">
        <authorList>
            <person name="Sun Q."/>
            <person name="Ohkuma M."/>
        </authorList>
    </citation>
    <scope>NUCLEOTIDE SEQUENCE</scope>
    <source>
        <strain evidence="1">JCM 3302</strain>
    </source>
</reference>
<name>A0A918ZZI2_9ACTN</name>
<gene>
    <name evidence="1" type="ORF">GCM10014715_39060</name>
</gene>
<protein>
    <submittedName>
        <fullName evidence="1">Uncharacterized protein</fullName>
    </submittedName>
</protein>
<sequence length="56" mass="5901">MSAQQSAASTAACEGGSWKLVVRHEGETTIAEVWCFGAKLSETTINTNGDVTVREA</sequence>
<dbReference type="RefSeq" id="WP_189901943.1">
    <property type="nucleotide sequence ID" value="NZ_BNBC01000017.1"/>
</dbReference>
<dbReference type="EMBL" id="BNBC01000017">
    <property type="protein sequence ID" value="GHE79913.1"/>
    <property type="molecule type" value="Genomic_DNA"/>
</dbReference>
<dbReference type="Proteomes" id="UP000641386">
    <property type="component" value="Unassembled WGS sequence"/>
</dbReference>
<keyword evidence="2" id="KW-1185">Reference proteome</keyword>
<evidence type="ECO:0000313" key="1">
    <source>
        <dbReference type="EMBL" id="GHE79913.1"/>
    </source>
</evidence>
<evidence type="ECO:0000313" key="2">
    <source>
        <dbReference type="Proteomes" id="UP000641386"/>
    </source>
</evidence>
<accession>A0A918ZZI2</accession>